<evidence type="ECO:0000256" key="4">
    <source>
        <dbReference type="ARBA" id="ARBA00022989"/>
    </source>
</evidence>
<dbReference type="PANTHER" id="PTHR13163:SF2">
    <property type="entry name" value="TRANSMEMBRANE PROTEIN 35B"/>
    <property type="match status" value="1"/>
</dbReference>
<evidence type="ECO:0000256" key="6">
    <source>
        <dbReference type="SAM" id="Phobius"/>
    </source>
</evidence>
<dbReference type="AlphaFoldDB" id="A0A819B3D3"/>
<dbReference type="InterPro" id="IPR032808">
    <property type="entry name" value="DoxX"/>
</dbReference>
<dbReference type="Proteomes" id="UP000663882">
    <property type="component" value="Unassembled WGS sequence"/>
</dbReference>
<dbReference type="PANTHER" id="PTHR13163">
    <property type="entry name" value="SPINAL CORD EXPRESSION PROTEIN 4"/>
    <property type="match status" value="1"/>
</dbReference>
<dbReference type="Pfam" id="PF07681">
    <property type="entry name" value="DoxX"/>
    <property type="match status" value="1"/>
</dbReference>
<evidence type="ECO:0000256" key="5">
    <source>
        <dbReference type="ARBA" id="ARBA00023136"/>
    </source>
</evidence>
<dbReference type="Proteomes" id="UP000663874">
    <property type="component" value="Unassembled WGS sequence"/>
</dbReference>
<keyword evidence="7" id="KW-0732">Signal</keyword>
<evidence type="ECO:0000313" key="9">
    <source>
        <dbReference type="EMBL" id="CAF3795299.1"/>
    </source>
</evidence>
<feature type="transmembrane region" description="Helical" evidence="6">
    <location>
        <begin position="111"/>
        <end position="128"/>
    </location>
</feature>
<gene>
    <name evidence="10" type="ORF">FNK824_LOCUS21490</name>
    <name evidence="9" type="ORF">OTI717_LOCUS17959</name>
    <name evidence="8" type="ORF">RFH988_LOCUS13265</name>
</gene>
<keyword evidence="4 6" id="KW-1133">Transmembrane helix</keyword>
<evidence type="ECO:0000313" key="8">
    <source>
        <dbReference type="EMBL" id="CAF0983471.1"/>
    </source>
</evidence>
<accession>A0A819B3D3</accession>
<dbReference type="Proteomes" id="UP000663823">
    <property type="component" value="Unassembled WGS sequence"/>
</dbReference>
<protein>
    <recommendedName>
        <fullName evidence="12">DoxX family protein</fullName>
    </recommendedName>
</protein>
<comment type="caution">
    <text evidence="9">The sequence shown here is derived from an EMBL/GenBank/DDBJ whole genome shotgun (WGS) entry which is preliminary data.</text>
</comment>
<evidence type="ECO:0008006" key="12">
    <source>
        <dbReference type="Google" id="ProtNLM"/>
    </source>
</evidence>
<dbReference type="GO" id="GO:0016020">
    <property type="term" value="C:membrane"/>
    <property type="evidence" value="ECO:0007669"/>
    <property type="project" value="UniProtKB-SubCell"/>
</dbReference>
<dbReference type="EMBL" id="CAJNOO010000579">
    <property type="protein sequence ID" value="CAF0983471.1"/>
    <property type="molecule type" value="Genomic_DNA"/>
</dbReference>
<keyword evidence="5 6" id="KW-0472">Membrane</keyword>
<feature type="chain" id="PRO_5036415311" description="DoxX family protein" evidence="7">
    <location>
        <begin position="21"/>
        <end position="150"/>
    </location>
</feature>
<comment type="similarity">
    <text evidence="2">Belongs to the DoxX family.</text>
</comment>
<proteinExistence type="inferred from homology"/>
<dbReference type="OrthoDB" id="432685at2759"/>
<dbReference type="EMBL" id="CAJOBE010004151">
    <property type="protein sequence ID" value="CAF3918614.1"/>
    <property type="molecule type" value="Genomic_DNA"/>
</dbReference>
<evidence type="ECO:0000256" key="2">
    <source>
        <dbReference type="ARBA" id="ARBA00006679"/>
    </source>
</evidence>
<name>A0A819B3D3_9BILA</name>
<dbReference type="InterPro" id="IPR040399">
    <property type="entry name" value="TMEM35A/B"/>
</dbReference>
<evidence type="ECO:0000313" key="10">
    <source>
        <dbReference type="EMBL" id="CAF3918614.1"/>
    </source>
</evidence>
<sequence>MASLGLHLLTLILGVVFIFSGHVKLTPQFFPEQHTHIKNEFGKYNKEFPLYHQTGWRPYAKNYRITVGITEIVCGIFLLLGFSQTLATLVLLMVMINAIITFQKINYPIEYTGIFVVVSLLLLLRLGLTARSTVKQTVKSTKAKIEKKVE</sequence>
<comment type="subcellular location">
    <subcellularLocation>
        <location evidence="1">Membrane</location>
        <topology evidence="1">Multi-pass membrane protein</topology>
    </subcellularLocation>
</comment>
<evidence type="ECO:0000256" key="1">
    <source>
        <dbReference type="ARBA" id="ARBA00004141"/>
    </source>
</evidence>
<evidence type="ECO:0000313" key="11">
    <source>
        <dbReference type="Proteomes" id="UP000663823"/>
    </source>
</evidence>
<feature type="signal peptide" evidence="7">
    <location>
        <begin position="1"/>
        <end position="20"/>
    </location>
</feature>
<organism evidence="9 11">
    <name type="scientific">Rotaria sordida</name>
    <dbReference type="NCBI Taxonomy" id="392033"/>
    <lineage>
        <taxon>Eukaryota</taxon>
        <taxon>Metazoa</taxon>
        <taxon>Spiralia</taxon>
        <taxon>Gnathifera</taxon>
        <taxon>Rotifera</taxon>
        <taxon>Eurotatoria</taxon>
        <taxon>Bdelloidea</taxon>
        <taxon>Philodinida</taxon>
        <taxon>Philodinidae</taxon>
        <taxon>Rotaria</taxon>
    </lineage>
</organism>
<keyword evidence="3 6" id="KW-0812">Transmembrane</keyword>
<evidence type="ECO:0000256" key="7">
    <source>
        <dbReference type="SAM" id="SignalP"/>
    </source>
</evidence>
<evidence type="ECO:0000256" key="3">
    <source>
        <dbReference type="ARBA" id="ARBA00022692"/>
    </source>
</evidence>
<dbReference type="EMBL" id="CAJOAX010002425">
    <property type="protein sequence ID" value="CAF3795299.1"/>
    <property type="molecule type" value="Genomic_DNA"/>
</dbReference>
<reference evidence="9" key="1">
    <citation type="submission" date="2021-02" db="EMBL/GenBank/DDBJ databases">
        <authorList>
            <person name="Nowell W R."/>
        </authorList>
    </citation>
    <scope>NUCLEOTIDE SEQUENCE</scope>
</reference>